<feature type="transmembrane region" description="Helical" evidence="6">
    <location>
        <begin position="154"/>
        <end position="174"/>
    </location>
</feature>
<keyword evidence="8" id="KW-1185">Reference proteome</keyword>
<dbReference type="OrthoDB" id="1641903at2759"/>
<evidence type="ECO:0000256" key="2">
    <source>
        <dbReference type="ARBA" id="ARBA00008821"/>
    </source>
</evidence>
<dbReference type="PANTHER" id="PTHR11119">
    <property type="entry name" value="XANTHINE-URACIL / VITAMIN C PERMEASE FAMILY MEMBER"/>
    <property type="match status" value="1"/>
</dbReference>
<keyword evidence="5 6" id="KW-0472">Membrane</keyword>
<organism evidence="8">
    <name type="scientific">Caenorhabditis brenneri</name>
    <name type="common">Nematode worm</name>
    <dbReference type="NCBI Taxonomy" id="135651"/>
    <lineage>
        <taxon>Eukaryota</taxon>
        <taxon>Metazoa</taxon>
        <taxon>Ecdysozoa</taxon>
        <taxon>Nematoda</taxon>
        <taxon>Chromadorea</taxon>
        <taxon>Rhabditida</taxon>
        <taxon>Rhabditina</taxon>
        <taxon>Rhabditomorpha</taxon>
        <taxon>Rhabditoidea</taxon>
        <taxon>Rhabditidae</taxon>
        <taxon>Peloderinae</taxon>
        <taxon>Caenorhabditis</taxon>
    </lineage>
</organism>
<proteinExistence type="inferred from homology"/>
<name>G0NRF6_CAEBE</name>
<evidence type="ECO:0000256" key="4">
    <source>
        <dbReference type="ARBA" id="ARBA00022989"/>
    </source>
</evidence>
<dbReference type="AlphaFoldDB" id="G0NRF6"/>
<evidence type="ECO:0000313" key="8">
    <source>
        <dbReference type="Proteomes" id="UP000008068"/>
    </source>
</evidence>
<sequence>MTITDLEPYNGAARTDNNVTMTVLRESPWFHVPLPLPFGMPKLSAGIFFGYVASVFASIIENIGSYDLLARTSQQKPPPKDAINRAIAMEGVGSLIAAVSGVSSGVTTYAENIALIHITKVASRTTMQFAGCVLVFLGLFSKFAAILATIPDALVGGILTMGISMIGGVALSNLQMIDLKLCRNLSIMGLAFLLGMIVPLHFEKHPVDTGNFEIDNILNMLLNIKMLVGGLVATFLDNTVSGNHSVSGQHPIMFFSGATRAQRGFRDHLRVPSESNVSSSEASDNSFEVLSSSDAYTFPEVLQRLLRAVPILQSLPILPKLSKSQLKSNRV</sequence>
<protein>
    <submittedName>
        <fullName evidence="7">Uncharacterized protein</fullName>
    </submittedName>
</protein>
<keyword evidence="3 6" id="KW-0812">Transmembrane</keyword>
<dbReference type="InParanoid" id="G0NRF6"/>
<dbReference type="GO" id="GO:0022857">
    <property type="term" value="F:transmembrane transporter activity"/>
    <property type="evidence" value="ECO:0007669"/>
    <property type="project" value="InterPro"/>
</dbReference>
<dbReference type="HOGENOM" id="CLU_017959_5_4_1"/>
<gene>
    <name evidence="7" type="ORF">CAEBREN_29875</name>
</gene>
<evidence type="ECO:0000256" key="3">
    <source>
        <dbReference type="ARBA" id="ARBA00022692"/>
    </source>
</evidence>
<keyword evidence="4 6" id="KW-1133">Transmembrane helix</keyword>
<evidence type="ECO:0000256" key="5">
    <source>
        <dbReference type="ARBA" id="ARBA00023136"/>
    </source>
</evidence>
<feature type="transmembrane region" description="Helical" evidence="6">
    <location>
        <begin position="43"/>
        <end position="64"/>
    </location>
</feature>
<feature type="transmembrane region" description="Helical" evidence="6">
    <location>
        <begin position="129"/>
        <end position="148"/>
    </location>
</feature>
<accession>G0NRF6</accession>
<comment type="subcellular location">
    <subcellularLocation>
        <location evidence="1">Membrane</location>
        <topology evidence="1">Multi-pass membrane protein</topology>
    </subcellularLocation>
</comment>
<comment type="similarity">
    <text evidence="2">Belongs to the nucleobase:cation symporter-2 (NCS2) (TC 2.A.40) family.</text>
</comment>
<dbReference type="STRING" id="135651.G0NRF6"/>
<dbReference type="Proteomes" id="UP000008068">
    <property type="component" value="Unassembled WGS sequence"/>
</dbReference>
<dbReference type="Pfam" id="PF00860">
    <property type="entry name" value="Xan_ur_permease"/>
    <property type="match status" value="1"/>
</dbReference>
<dbReference type="eggNOG" id="KOG1292">
    <property type="taxonomic scope" value="Eukaryota"/>
</dbReference>
<feature type="transmembrane region" description="Helical" evidence="6">
    <location>
        <begin position="181"/>
        <end position="202"/>
    </location>
</feature>
<evidence type="ECO:0000256" key="6">
    <source>
        <dbReference type="SAM" id="Phobius"/>
    </source>
</evidence>
<evidence type="ECO:0000313" key="7">
    <source>
        <dbReference type="EMBL" id="EGT36145.1"/>
    </source>
</evidence>
<evidence type="ECO:0000256" key="1">
    <source>
        <dbReference type="ARBA" id="ARBA00004141"/>
    </source>
</evidence>
<dbReference type="EMBL" id="GL379931">
    <property type="protein sequence ID" value="EGT36145.1"/>
    <property type="molecule type" value="Genomic_DNA"/>
</dbReference>
<reference evidence="8" key="1">
    <citation type="submission" date="2011-07" db="EMBL/GenBank/DDBJ databases">
        <authorList>
            <consortium name="Caenorhabditis brenneri Sequencing and Analysis Consortium"/>
            <person name="Wilson R.K."/>
        </authorList>
    </citation>
    <scope>NUCLEOTIDE SEQUENCE [LARGE SCALE GENOMIC DNA]</scope>
    <source>
        <strain evidence="8">PB2801</strain>
    </source>
</reference>
<dbReference type="GO" id="GO:0016020">
    <property type="term" value="C:membrane"/>
    <property type="evidence" value="ECO:0007669"/>
    <property type="project" value="UniProtKB-SubCell"/>
</dbReference>
<feature type="transmembrane region" description="Helical" evidence="6">
    <location>
        <begin position="217"/>
        <end position="236"/>
    </location>
</feature>
<dbReference type="InterPro" id="IPR006043">
    <property type="entry name" value="NCS2"/>
</dbReference>